<accession>A0A0A9BNV3</accession>
<keyword evidence="1" id="KW-0732">Signal</keyword>
<name>A0A0A9BNV3_ARUDO</name>
<sequence length="43" mass="4917">MFILDLHCCLLASSSLAGLRLLHSLNTCNKNRSTYMLVLHYYS</sequence>
<reference evidence="2" key="2">
    <citation type="journal article" date="2015" name="Data Brief">
        <title>Shoot transcriptome of the giant reed, Arundo donax.</title>
        <authorList>
            <person name="Barrero R.A."/>
            <person name="Guerrero F.D."/>
            <person name="Moolhuijzen P."/>
            <person name="Goolsby J.A."/>
            <person name="Tidwell J."/>
            <person name="Bellgard S.E."/>
            <person name="Bellgard M.I."/>
        </authorList>
    </citation>
    <scope>NUCLEOTIDE SEQUENCE</scope>
    <source>
        <tissue evidence="2">Shoot tissue taken approximately 20 cm above the soil surface</tissue>
    </source>
</reference>
<evidence type="ECO:0000313" key="2">
    <source>
        <dbReference type="EMBL" id="JAD62925.1"/>
    </source>
</evidence>
<dbReference type="AlphaFoldDB" id="A0A0A9BNV3"/>
<organism evidence="2">
    <name type="scientific">Arundo donax</name>
    <name type="common">Giant reed</name>
    <name type="synonym">Donax arundinaceus</name>
    <dbReference type="NCBI Taxonomy" id="35708"/>
    <lineage>
        <taxon>Eukaryota</taxon>
        <taxon>Viridiplantae</taxon>
        <taxon>Streptophyta</taxon>
        <taxon>Embryophyta</taxon>
        <taxon>Tracheophyta</taxon>
        <taxon>Spermatophyta</taxon>
        <taxon>Magnoliopsida</taxon>
        <taxon>Liliopsida</taxon>
        <taxon>Poales</taxon>
        <taxon>Poaceae</taxon>
        <taxon>PACMAD clade</taxon>
        <taxon>Arundinoideae</taxon>
        <taxon>Arundineae</taxon>
        <taxon>Arundo</taxon>
    </lineage>
</organism>
<feature type="chain" id="PRO_5002044253" evidence="1">
    <location>
        <begin position="18"/>
        <end position="43"/>
    </location>
</feature>
<evidence type="ECO:0000256" key="1">
    <source>
        <dbReference type="SAM" id="SignalP"/>
    </source>
</evidence>
<dbReference type="EMBL" id="GBRH01234970">
    <property type="protein sequence ID" value="JAD62925.1"/>
    <property type="molecule type" value="Transcribed_RNA"/>
</dbReference>
<reference evidence="2" key="1">
    <citation type="submission" date="2014-09" db="EMBL/GenBank/DDBJ databases">
        <authorList>
            <person name="Magalhaes I.L.F."/>
            <person name="Oliveira U."/>
            <person name="Santos F.R."/>
            <person name="Vidigal T.H.D.A."/>
            <person name="Brescovit A.D."/>
            <person name="Santos A.J."/>
        </authorList>
    </citation>
    <scope>NUCLEOTIDE SEQUENCE</scope>
    <source>
        <tissue evidence="2">Shoot tissue taken approximately 20 cm above the soil surface</tissue>
    </source>
</reference>
<protein>
    <submittedName>
        <fullName evidence="2">Uncharacterized protein</fullName>
    </submittedName>
</protein>
<feature type="signal peptide" evidence="1">
    <location>
        <begin position="1"/>
        <end position="17"/>
    </location>
</feature>
<proteinExistence type="predicted"/>